<comment type="caution">
    <text evidence="1">The sequence shown here is derived from an EMBL/GenBank/DDBJ whole genome shotgun (WGS) entry which is preliminary data.</text>
</comment>
<accession>A0A9D6UNQ6</accession>
<dbReference type="AlphaFoldDB" id="A0A9D6UNQ6"/>
<dbReference type="Proteomes" id="UP000808761">
    <property type="component" value="Unassembled WGS sequence"/>
</dbReference>
<evidence type="ECO:0000313" key="1">
    <source>
        <dbReference type="EMBL" id="MBI5078990.1"/>
    </source>
</evidence>
<evidence type="ECO:0000313" key="2">
    <source>
        <dbReference type="Proteomes" id="UP000808761"/>
    </source>
</evidence>
<reference evidence="1" key="1">
    <citation type="submission" date="2020-07" db="EMBL/GenBank/DDBJ databases">
        <title>Huge and variable diversity of episymbiotic CPR bacteria and DPANN archaea in groundwater ecosystems.</title>
        <authorList>
            <person name="He C.Y."/>
            <person name="Keren R."/>
            <person name="Whittaker M."/>
            <person name="Farag I.F."/>
            <person name="Doudna J."/>
            <person name="Cate J.H.D."/>
            <person name="Banfield J.F."/>
        </authorList>
    </citation>
    <scope>NUCLEOTIDE SEQUENCE</scope>
    <source>
        <strain evidence="1">NC_groundwater_1860_Pr3_B-0.1um_51_7</strain>
    </source>
</reference>
<protein>
    <submittedName>
        <fullName evidence="1">ATPase</fullName>
    </submittedName>
</protein>
<dbReference type="EMBL" id="JACRKR010000151">
    <property type="protein sequence ID" value="MBI5078990.1"/>
    <property type="molecule type" value="Genomic_DNA"/>
</dbReference>
<feature type="non-terminal residue" evidence="1">
    <location>
        <position position="65"/>
    </location>
</feature>
<gene>
    <name evidence="1" type="ORF">HZB08_03115</name>
</gene>
<organism evidence="1 2">
    <name type="scientific">Candidatus Saganbacteria bacterium</name>
    <dbReference type="NCBI Taxonomy" id="2575572"/>
    <lineage>
        <taxon>Bacteria</taxon>
        <taxon>Bacillati</taxon>
        <taxon>Saganbacteria</taxon>
    </lineage>
</organism>
<sequence>METKCDGEIDVLVRARYPLIYVVSWEEVRVLEKLKEMAERRGKNFFLWSIAIMLGALDGKKVKPE</sequence>
<name>A0A9D6UNQ6_UNCSA</name>
<proteinExistence type="predicted"/>